<gene>
    <name evidence="3" type="ORF">LCGC14_2859580</name>
</gene>
<sequence length="266" mass="30788">PATGMPTRTCQEDIELVLHAGAGWFPRIIFSPGTIEDAFKLTQKAFNLTQKFHVPVFVLTDQYLVDSYYNIHSLDIDSLEIIKNIIRTDKNYERYCFTDSGISPRGIPGYGEGLVDADSHTHDEFGVITEDPQLRIKAVEKRFKKLDLIKKETVPPEFIGNEDFKYLIVSWGSNYYLIKEALERLDRNDIGFLFFKQIYPIHEKVFDYLIKAEIKISIEQNPTGQFAKLLENETHINMNHRILKFSGYVFSVEEIVSRLKKIIEVS</sequence>
<evidence type="ECO:0000313" key="3">
    <source>
        <dbReference type="EMBL" id="KKK76843.1"/>
    </source>
</evidence>
<dbReference type="PANTHER" id="PTHR32154:SF20">
    <property type="entry name" value="2-OXOGLUTARATE OXIDOREDUCTASE SUBUNIT KORA"/>
    <property type="match status" value="1"/>
</dbReference>
<evidence type="ECO:0000256" key="1">
    <source>
        <dbReference type="ARBA" id="ARBA00023002"/>
    </source>
</evidence>
<dbReference type="InterPro" id="IPR002880">
    <property type="entry name" value="Pyrv_Fd/Flavodoxin_OxRdtase_N"/>
</dbReference>
<dbReference type="GO" id="GO:0006979">
    <property type="term" value="P:response to oxidative stress"/>
    <property type="evidence" value="ECO:0007669"/>
    <property type="project" value="TreeGrafter"/>
</dbReference>
<dbReference type="GO" id="GO:0016491">
    <property type="term" value="F:oxidoreductase activity"/>
    <property type="evidence" value="ECO:0007669"/>
    <property type="project" value="UniProtKB-KW"/>
</dbReference>
<dbReference type="EMBL" id="LAZR01055229">
    <property type="protein sequence ID" value="KKK76843.1"/>
    <property type="molecule type" value="Genomic_DNA"/>
</dbReference>
<dbReference type="InterPro" id="IPR050722">
    <property type="entry name" value="Pyruvate:ferred/Flavod_OxRd"/>
</dbReference>
<evidence type="ECO:0000259" key="2">
    <source>
        <dbReference type="Pfam" id="PF01855"/>
    </source>
</evidence>
<dbReference type="Gene3D" id="3.40.50.920">
    <property type="match status" value="1"/>
</dbReference>
<dbReference type="Gene3D" id="3.40.50.970">
    <property type="match status" value="1"/>
</dbReference>
<keyword evidence="1" id="KW-0560">Oxidoreductase</keyword>
<comment type="caution">
    <text evidence="3">The sequence shown here is derived from an EMBL/GenBank/DDBJ whole genome shotgun (WGS) entry which is preliminary data.</text>
</comment>
<dbReference type="AlphaFoldDB" id="A0A0F8Y6B3"/>
<proteinExistence type="predicted"/>
<dbReference type="InterPro" id="IPR009014">
    <property type="entry name" value="Transketo_C/PFOR_II"/>
</dbReference>
<dbReference type="InterPro" id="IPR029061">
    <property type="entry name" value="THDP-binding"/>
</dbReference>
<organism evidence="3">
    <name type="scientific">marine sediment metagenome</name>
    <dbReference type="NCBI Taxonomy" id="412755"/>
    <lineage>
        <taxon>unclassified sequences</taxon>
        <taxon>metagenomes</taxon>
        <taxon>ecological metagenomes</taxon>
    </lineage>
</organism>
<feature type="non-terminal residue" evidence="3">
    <location>
        <position position="1"/>
    </location>
</feature>
<reference evidence="3" key="1">
    <citation type="journal article" date="2015" name="Nature">
        <title>Complex archaea that bridge the gap between prokaryotes and eukaryotes.</title>
        <authorList>
            <person name="Spang A."/>
            <person name="Saw J.H."/>
            <person name="Jorgensen S.L."/>
            <person name="Zaremba-Niedzwiedzka K."/>
            <person name="Martijn J."/>
            <person name="Lind A.E."/>
            <person name="van Eijk R."/>
            <person name="Schleper C."/>
            <person name="Guy L."/>
            <person name="Ettema T.J."/>
        </authorList>
    </citation>
    <scope>NUCLEOTIDE SEQUENCE</scope>
</reference>
<dbReference type="SUPFAM" id="SSF52922">
    <property type="entry name" value="TK C-terminal domain-like"/>
    <property type="match status" value="1"/>
</dbReference>
<dbReference type="PANTHER" id="PTHR32154">
    <property type="entry name" value="PYRUVATE-FLAVODOXIN OXIDOREDUCTASE-RELATED"/>
    <property type="match status" value="1"/>
</dbReference>
<feature type="domain" description="Pyruvate flavodoxin/ferredoxin oxidoreductase pyrimidine binding" evidence="2">
    <location>
        <begin position="1"/>
        <end position="140"/>
    </location>
</feature>
<name>A0A0F8Y6B3_9ZZZZ</name>
<protein>
    <recommendedName>
        <fullName evidence="2">Pyruvate flavodoxin/ferredoxin oxidoreductase pyrimidine binding domain-containing protein</fullName>
    </recommendedName>
</protein>
<accession>A0A0F8Y6B3</accession>
<dbReference type="Pfam" id="PF01855">
    <property type="entry name" value="POR_N"/>
    <property type="match status" value="1"/>
</dbReference>
<dbReference type="SUPFAM" id="SSF52518">
    <property type="entry name" value="Thiamin diphosphate-binding fold (THDP-binding)"/>
    <property type="match status" value="1"/>
</dbReference>